<gene>
    <name evidence="2" type="ORF">G3I29_27260</name>
</gene>
<feature type="region of interest" description="Disordered" evidence="1">
    <location>
        <begin position="360"/>
        <end position="382"/>
    </location>
</feature>
<dbReference type="AlphaFoldDB" id="A0A6N9U951"/>
<evidence type="ECO:0008006" key="4">
    <source>
        <dbReference type="Google" id="ProtNLM"/>
    </source>
</evidence>
<dbReference type="Proteomes" id="UP000471293">
    <property type="component" value="Unassembled WGS sequence"/>
</dbReference>
<evidence type="ECO:0000256" key="1">
    <source>
        <dbReference type="SAM" id="MobiDB-lite"/>
    </source>
</evidence>
<evidence type="ECO:0000313" key="3">
    <source>
        <dbReference type="Proteomes" id="UP000471293"/>
    </source>
</evidence>
<sequence length="842" mass="91225">MSEETATAHATAAEAAYRAYHETFDPEQLVRAAEEFEEAFEEPGTDGAWAVWRVMFGHLRCFQYDEAPSAALLRHARNLLGAGLDALPDTGADGEQDGTRAIGHLLLANVTRLRYEGSGASGEALLALLDEAIRRHTEAEPWARTPDEDPSGELGTLLALHRAQGHLLLERNRLTADVRAAERAVTHHRAALALSPPLEQVPVCRHGLGLALFAYGTGTQDRAALEEAQRAFETAFTLARDTGVTTEPWAWEAEIRLAAVHSCVWMIWKDRAHGDAAMAAVGRLLAGPGTEERLEPFFLHAFASVLFEKSGRDADGAGQDRAVAMARRLAAETPSGHPARHQRLLLLAGFQQTRYYHDQDPERAREAGRAAALATAEEPADPDAGDLAEMLQVWGRTILEHRGLLTPGDETAIPPVDADRARAFVAAMSEKLESGGLHPYRGDTHPDFPGLVGGLLGQGRRDSDFALLYTSWCAMETGTRSRARVAADLLTATLTVDPDAAAISEEQRDTLIEAIVETDKDDPVWQRHAHRVAGWALLRFETAGRGRGMDEVVAHLERAGLGGAVTGGAGDFTDALLGIEVRLHRGQAEGTADDLEAAGEIQRRLRDDRTLPPYLAPLVEAGRLYFQVGEAAARADLATVDRCVARVAAVREALAADDPTRTELWVYLTTMSLRREGLAAQLGSPPAPLPDVPTVEDLRRGSLSFHRSHRAWILGESGAGRLATAWLDEDPAMVAEALELVEEAHELSAPDAEARLRYTGILAAVHESLARMLPGPAAREEHLDRAIGLFEEAYEAVGGPEHRLHASAALGLARACRERAARRPRLASRDRRRALALGLDGL</sequence>
<organism evidence="2 3">
    <name type="scientific">Streptomyces halstedii</name>
    <dbReference type="NCBI Taxonomy" id="1944"/>
    <lineage>
        <taxon>Bacteria</taxon>
        <taxon>Bacillati</taxon>
        <taxon>Actinomycetota</taxon>
        <taxon>Actinomycetes</taxon>
        <taxon>Kitasatosporales</taxon>
        <taxon>Streptomycetaceae</taxon>
        <taxon>Streptomyces</taxon>
    </lineage>
</organism>
<reference evidence="2 3" key="1">
    <citation type="submission" date="2020-01" db="EMBL/GenBank/DDBJ databases">
        <title>Insect and environment-associated Actinomycetes.</title>
        <authorList>
            <person name="Currrie C."/>
            <person name="Chevrette M."/>
            <person name="Carlson C."/>
            <person name="Stubbendieck R."/>
            <person name="Wendt-Pienkowski E."/>
        </authorList>
    </citation>
    <scope>NUCLEOTIDE SEQUENCE [LARGE SCALE GENOMIC DNA]</scope>
    <source>
        <strain evidence="2 3">SID11342</strain>
    </source>
</reference>
<proteinExistence type="predicted"/>
<comment type="caution">
    <text evidence="2">The sequence shown here is derived from an EMBL/GenBank/DDBJ whole genome shotgun (WGS) entry which is preliminary data.</text>
</comment>
<dbReference type="EMBL" id="JAAGLQ010000577">
    <property type="protein sequence ID" value="NEA19122.1"/>
    <property type="molecule type" value="Genomic_DNA"/>
</dbReference>
<name>A0A6N9U951_STRHA</name>
<accession>A0A6N9U951</accession>
<protein>
    <recommendedName>
        <fullName evidence="4">CHAT domain-containing protein</fullName>
    </recommendedName>
</protein>
<evidence type="ECO:0000313" key="2">
    <source>
        <dbReference type="EMBL" id="NEA19122.1"/>
    </source>
</evidence>
<feature type="non-terminal residue" evidence="2">
    <location>
        <position position="842"/>
    </location>
</feature>